<evidence type="ECO:0000313" key="2">
    <source>
        <dbReference type="EMBL" id="KAK4208763.1"/>
    </source>
</evidence>
<keyword evidence="3" id="KW-1185">Reference proteome</keyword>
<accession>A0AAN7B2R7</accession>
<feature type="compositionally biased region" description="Basic and acidic residues" evidence="1">
    <location>
        <begin position="536"/>
        <end position="545"/>
    </location>
</feature>
<evidence type="ECO:0000256" key="1">
    <source>
        <dbReference type="SAM" id="MobiDB-lite"/>
    </source>
</evidence>
<proteinExistence type="predicted"/>
<name>A0AAN7B2R7_9PEZI</name>
<evidence type="ECO:0000313" key="3">
    <source>
        <dbReference type="Proteomes" id="UP001301769"/>
    </source>
</evidence>
<sequence>MDAIAAITGLLRSAGQVSKGLGPYVAVFEKLLLPIVVPVHSEAQSTKLFLAALQGIIQSGASLSAQRAAIVKVDHLVAILTDGVLIFSELEGAVSSIHPLDENPHSSGHGLPAAPHLRAQHLQWTSNQPRFESILPRLEAFRISLSLLVDTLQADTDERAATHVRDLEERVSIILHDNPSLSSYLASDELRGNDGTVRRLAEAGPSRQPQQPRWNLQSTFKNMLFGRSNHRDTPRGVLLPASSPFASLSLSEISSPCVVIIPVQPLEIANLEHYEFKFATPASPPENDCVVPVCGRTKFGFSDIPYFQPDKYIYQDCLVIKAQLQQVPRLKRFLEYPWPAPDEESSYSRVLMEMHVLRRLLRSGGLYVITQMIQMVTKVIREGKENGVKSHLRNYEDEFEKWRMNPVPIYIREHDGINKGVNWKQLGKEVSYFTMACLDFPDLRQSVMFFKGSTKWLFTLKDLAQDDYKGFVKVMGVIKTVLDRLTSCWMLKHVNPCQRVIRQAEQEGTGELEEHGLPRDNPPAYESGDEDTENGLSEKKALKEK</sequence>
<dbReference type="Proteomes" id="UP001301769">
    <property type="component" value="Unassembled WGS sequence"/>
</dbReference>
<dbReference type="EMBL" id="MU858230">
    <property type="protein sequence ID" value="KAK4208763.1"/>
    <property type="molecule type" value="Genomic_DNA"/>
</dbReference>
<reference evidence="2" key="1">
    <citation type="journal article" date="2023" name="Mol. Phylogenet. Evol.">
        <title>Genome-scale phylogeny and comparative genomics of the fungal order Sordariales.</title>
        <authorList>
            <person name="Hensen N."/>
            <person name="Bonometti L."/>
            <person name="Westerberg I."/>
            <person name="Brannstrom I.O."/>
            <person name="Guillou S."/>
            <person name="Cros-Aarteil S."/>
            <person name="Calhoun S."/>
            <person name="Haridas S."/>
            <person name="Kuo A."/>
            <person name="Mondo S."/>
            <person name="Pangilinan J."/>
            <person name="Riley R."/>
            <person name="LaButti K."/>
            <person name="Andreopoulos B."/>
            <person name="Lipzen A."/>
            <person name="Chen C."/>
            <person name="Yan M."/>
            <person name="Daum C."/>
            <person name="Ng V."/>
            <person name="Clum A."/>
            <person name="Steindorff A."/>
            <person name="Ohm R.A."/>
            <person name="Martin F."/>
            <person name="Silar P."/>
            <person name="Natvig D.O."/>
            <person name="Lalanne C."/>
            <person name="Gautier V."/>
            <person name="Ament-Velasquez S.L."/>
            <person name="Kruys A."/>
            <person name="Hutchinson M.I."/>
            <person name="Powell A.J."/>
            <person name="Barry K."/>
            <person name="Miller A.N."/>
            <person name="Grigoriev I.V."/>
            <person name="Debuchy R."/>
            <person name="Gladieux P."/>
            <person name="Hiltunen Thoren M."/>
            <person name="Johannesson H."/>
        </authorList>
    </citation>
    <scope>NUCLEOTIDE SEQUENCE</scope>
    <source>
        <strain evidence="2">PSN293</strain>
    </source>
</reference>
<feature type="region of interest" description="Disordered" evidence="1">
    <location>
        <begin position="505"/>
        <end position="545"/>
    </location>
</feature>
<reference evidence="2" key="2">
    <citation type="submission" date="2023-05" db="EMBL/GenBank/DDBJ databases">
        <authorList>
            <consortium name="Lawrence Berkeley National Laboratory"/>
            <person name="Steindorff A."/>
            <person name="Hensen N."/>
            <person name="Bonometti L."/>
            <person name="Westerberg I."/>
            <person name="Brannstrom I.O."/>
            <person name="Guillou S."/>
            <person name="Cros-Aarteil S."/>
            <person name="Calhoun S."/>
            <person name="Haridas S."/>
            <person name="Kuo A."/>
            <person name="Mondo S."/>
            <person name="Pangilinan J."/>
            <person name="Riley R."/>
            <person name="Labutti K."/>
            <person name="Andreopoulos B."/>
            <person name="Lipzen A."/>
            <person name="Chen C."/>
            <person name="Yanf M."/>
            <person name="Daum C."/>
            <person name="Ng V."/>
            <person name="Clum A."/>
            <person name="Ohm R."/>
            <person name="Martin F."/>
            <person name="Silar P."/>
            <person name="Natvig D."/>
            <person name="Lalanne C."/>
            <person name="Gautier V."/>
            <person name="Ament-Velasquez S.L."/>
            <person name="Kruys A."/>
            <person name="Hutchinson M.I."/>
            <person name="Powell A.J."/>
            <person name="Barry K."/>
            <person name="Miller A.N."/>
            <person name="Grigoriev I.V."/>
            <person name="Debuchy R."/>
            <person name="Gladieux P."/>
            <person name="Thoren M.H."/>
            <person name="Johannesson H."/>
        </authorList>
    </citation>
    <scope>NUCLEOTIDE SEQUENCE</scope>
    <source>
        <strain evidence="2">PSN293</strain>
    </source>
</reference>
<gene>
    <name evidence="2" type="ORF">QBC37DRAFT_404983</name>
</gene>
<comment type="caution">
    <text evidence="2">The sequence shown here is derived from an EMBL/GenBank/DDBJ whole genome shotgun (WGS) entry which is preliminary data.</text>
</comment>
<dbReference type="AlphaFoldDB" id="A0AAN7B2R7"/>
<protein>
    <submittedName>
        <fullName evidence="2">Uncharacterized protein</fullName>
    </submittedName>
</protein>
<organism evidence="2 3">
    <name type="scientific">Rhypophila decipiens</name>
    <dbReference type="NCBI Taxonomy" id="261697"/>
    <lineage>
        <taxon>Eukaryota</taxon>
        <taxon>Fungi</taxon>
        <taxon>Dikarya</taxon>
        <taxon>Ascomycota</taxon>
        <taxon>Pezizomycotina</taxon>
        <taxon>Sordariomycetes</taxon>
        <taxon>Sordariomycetidae</taxon>
        <taxon>Sordariales</taxon>
        <taxon>Naviculisporaceae</taxon>
        <taxon>Rhypophila</taxon>
    </lineage>
</organism>